<evidence type="ECO:0000313" key="1">
    <source>
        <dbReference type="EMBL" id="SDC23402.1"/>
    </source>
</evidence>
<dbReference type="Pfam" id="PF13148">
    <property type="entry name" value="DUF3987"/>
    <property type="match status" value="1"/>
</dbReference>
<dbReference type="STRING" id="416944.SAMN05421548_10524"/>
<dbReference type="Proteomes" id="UP000198908">
    <property type="component" value="Unassembled WGS sequence"/>
</dbReference>
<proteinExistence type="predicted"/>
<dbReference type="RefSeq" id="WP_091996095.1">
    <property type="nucleotide sequence ID" value="NZ_FMYQ01000005.1"/>
</dbReference>
<sequence length="141" mass="15537">MRVDSGQHAARRIGEYLREATQDAAANDGLMQRFGLLVWPDVPPAWEDVDDWPDGEKKRAAFAVFERLAHADPLADWNAEAVLDHAGEMDTAMPPFLRLDGEALAMAREWRAQWEAMLRGRRSASGAGGARREVPEAGAVA</sequence>
<protein>
    <submittedName>
        <fullName evidence="1">Putative DNA primase/helicase</fullName>
    </submittedName>
</protein>
<dbReference type="GO" id="GO:0004386">
    <property type="term" value="F:helicase activity"/>
    <property type="evidence" value="ECO:0007669"/>
    <property type="project" value="UniProtKB-KW"/>
</dbReference>
<accession>A0A1G6JXC1</accession>
<keyword evidence="1" id="KW-0378">Hydrolase</keyword>
<gene>
    <name evidence="1" type="ORF">SAMN05421548_10524</name>
</gene>
<evidence type="ECO:0000313" key="2">
    <source>
        <dbReference type="Proteomes" id="UP000198908"/>
    </source>
</evidence>
<keyword evidence="1" id="KW-0347">Helicase</keyword>
<organism evidence="1 2">
    <name type="scientific">Paraburkholderia lycopersici</name>
    <dbReference type="NCBI Taxonomy" id="416944"/>
    <lineage>
        <taxon>Bacteria</taxon>
        <taxon>Pseudomonadati</taxon>
        <taxon>Pseudomonadota</taxon>
        <taxon>Betaproteobacteria</taxon>
        <taxon>Burkholderiales</taxon>
        <taxon>Burkholderiaceae</taxon>
        <taxon>Paraburkholderia</taxon>
    </lineage>
</organism>
<reference evidence="2" key="1">
    <citation type="submission" date="2016-09" db="EMBL/GenBank/DDBJ databases">
        <authorList>
            <person name="Varghese N."/>
            <person name="Submissions S."/>
        </authorList>
    </citation>
    <scope>NUCLEOTIDE SEQUENCE [LARGE SCALE GENOMIC DNA]</scope>
    <source>
        <strain evidence="2">TNe-862</strain>
    </source>
</reference>
<keyword evidence="1" id="KW-0067">ATP-binding</keyword>
<dbReference type="EMBL" id="FMYQ01000005">
    <property type="protein sequence ID" value="SDC23402.1"/>
    <property type="molecule type" value="Genomic_DNA"/>
</dbReference>
<keyword evidence="2" id="KW-1185">Reference proteome</keyword>
<keyword evidence="1" id="KW-0547">Nucleotide-binding</keyword>
<name>A0A1G6JXC1_9BURK</name>
<dbReference type="InterPro" id="IPR025048">
    <property type="entry name" value="DUF3987"/>
</dbReference>
<dbReference type="OrthoDB" id="110640at2"/>
<dbReference type="AlphaFoldDB" id="A0A1G6JXC1"/>